<dbReference type="AlphaFoldDB" id="A0A480ACG3"/>
<evidence type="ECO:0000313" key="1">
    <source>
        <dbReference type="EMBL" id="GCL41463.1"/>
    </source>
</evidence>
<reference evidence="2" key="1">
    <citation type="submission" date="2019-02" db="EMBL/GenBank/DDBJ databases">
        <title>Draft genome sequence of Dolichospermum planctonicum NIES-80.</title>
        <authorList>
            <person name="Yamaguchi H."/>
            <person name="Suzuki S."/>
            <person name="Kawachi M."/>
        </authorList>
    </citation>
    <scope>NUCLEOTIDE SEQUENCE [LARGE SCALE GENOMIC DNA]</scope>
    <source>
        <strain evidence="2">NIES-80</strain>
    </source>
</reference>
<accession>A0A480ACG3</accession>
<sequence>MPVVKNGYYILGVLITQLPHTYGFSGYEYVHPDHSAYYSVATLSCLLSRYGLNAKEIYMFQWHNPTIKNRLVNTFLWPILYLSGGRLCDEIALVID</sequence>
<dbReference type="Proteomes" id="UP000299367">
    <property type="component" value="Unassembled WGS sequence"/>
</dbReference>
<comment type="caution">
    <text evidence="1">The sequence shown here is derived from an EMBL/GenBank/DDBJ whole genome shotgun (WGS) entry which is preliminary data.</text>
</comment>
<dbReference type="EMBL" id="BJCF01000008">
    <property type="protein sequence ID" value="GCL41463.1"/>
    <property type="molecule type" value="Genomic_DNA"/>
</dbReference>
<name>A0A480ACG3_9CYAN</name>
<proteinExistence type="predicted"/>
<gene>
    <name evidence="1" type="ORF">NIES80_11580</name>
</gene>
<protein>
    <submittedName>
        <fullName evidence="1">Uncharacterized protein</fullName>
    </submittedName>
</protein>
<evidence type="ECO:0000313" key="2">
    <source>
        <dbReference type="Proteomes" id="UP000299367"/>
    </source>
</evidence>
<organism evidence="1 2">
    <name type="scientific">Dolichospermum planctonicum</name>
    <dbReference type="NCBI Taxonomy" id="136072"/>
    <lineage>
        <taxon>Bacteria</taxon>
        <taxon>Bacillati</taxon>
        <taxon>Cyanobacteriota</taxon>
        <taxon>Cyanophyceae</taxon>
        <taxon>Nostocales</taxon>
        <taxon>Aphanizomenonaceae</taxon>
        <taxon>Dolichospermum</taxon>
    </lineage>
</organism>